<feature type="domain" description="Mediator complex subunit 15 KIX" evidence="5">
    <location>
        <begin position="19"/>
        <end position="96"/>
    </location>
</feature>
<dbReference type="Pfam" id="PF16987">
    <property type="entry name" value="KIX_2"/>
    <property type="match status" value="1"/>
</dbReference>
<feature type="region of interest" description="Disordered" evidence="3">
    <location>
        <begin position="1"/>
        <end position="23"/>
    </location>
</feature>
<feature type="transmembrane region" description="Helical" evidence="4">
    <location>
        <begin position="192"/>
        <end position="214"/>
    </location>
</feature>
<dbReference type="SUPFAM" id="SSF47040">
    <property type="entry name" value="Kix domain of CBP (creb binding protein)"/>
    <property type="match status" value="1"/>
</dbReference>
<dbReference type="InterPro" id="IPR040283">
    <property type="entry name" value="DDB_G0292058-like"/>
</dbReference>
<dbReference type="FunFam" id="1.10.246.20:FF:000003">
    <property type="entry name" value="Mediator of RNA polymerase II transcription subunit 15a"/>
    <property type="match status" value="1"/>
</dbReference>
<evidence type="ECO:0000256" key="1">
    <source>
        <dbReference type="ARBA" id="ARBA00004123"/>
    </source>
</evidence>
<dbReference type="GO" id="GO:0003712">
    <property type="term" value="F:transcription coregulator activity"/>
    <property type="evidence" value="ECO:0007669"/>
    <property type="project" value="InterPro"/>
</dbReference>
<keyword evidence="4" id="KW-1133">Transmembrane helix</keyword>
<feature type="region of interest" description="Disordered" evidence="3">
    <location>
        <begin position="91"/>
        <end position="117"/>
    </location>
</feature>
<dbReference type="PANTHER" id="PTHR31414">
    <property type="entry name" value="TRANSMEMBRANE PROTEIN DDB_G0292058"/>
    <property type="match status" value="1"/>
</dbReference>
<protein>
    <recommendedName>
        <fullName evidence="5">Mediator complex subunit 15 KIX domain-containing protein</fullName>
    </recommendedName>
</protein>
<dbReference type="Proteomes" id="UP001141552">
    <property type="component" value="Unassembled WGS sequence"/>
</dbReference>
<accession>A0A9Q0J6T1</accession>
<evidence type="ECO:0000256" key="3">
    <source>
        <dbReference type="SAM" id="MobiDB-lite"/>
    </source>
</evidence>
<dbReference type="InterPro" id="IPR036546">
    <property type="entry name" value="MED15_KIX"/>
</dbReference>
<evidence type="ECO:0000259" key="5">
    <source>
        <dbReference type="Pfam" id="PF16987"/>
    </source>
</evidence>
<dbReference type="OrthoDB" id="1912459at2759"/>
<proteinExistence type="predicted"/>
<keyword evidence="4" id="KW-0812">Transmembrane</keyword>
<dbReference type="EMBL" id="JAKUCV010005831">
    <property type="protein sequence ID" value="KAJ4829665.1"/>
    <property type="molecule type" value="Genomic_DNA"/>
</dbReference>
<dbReference type="InterPro" id="IPR036529">
    <property type="entry name" value="KIX_dom_sf"/>
</dbReference>
<name>A0A9Q0J6T1_9ROSI</name>
<dbReference type="GO" id="GO:0005886">
    <property type="term" value="C:plasma membrane"/>
    <property type="evidence" value="ECO:0007669"/>
    <property type="project" value="TreeGrafter"/>
</dbReference>
<keyword evidence="2" id="KW-0539">Nucleus</keyword>
<evidence type="ECO:0000313" key="7">
    <source>
        <dbReference type="Proteomes" id="UP001141552"/>
    </source>
</evidence>
<keyword evidence="4" id="KW-0472">Membrane</keyword>
<evidence type="ECO:0000256" key="2">
    <source>
        <dbReference type="ARBA" id="ARBA00023242"/>
    </source>
</evidence>
<evidence type="ECO:0000256" key="4">
    <source>
        <dbReference type="SAM" id="Phobius"/>
    </source>
</evidence>
<sequence>MDTTNWSPTGPAGEPAMDTGDWRNQLQPDSRQRIVNKIMETLKRHLPVSGQDGLQELKKIAVRFEEKIYTAATSQSDYLRKISLKTLTMETRSKNTVPNSLPSNKPPVPGASQGMQSQVPNQVQSLPMPISAHQSQTRQQLMAQNMQNNAVSNGVQSTADLHSATLPVSGLTQTPISNNIGRHLGLQCLTNMLVTMGWILVTGVFILSGIFLFFHNGLADTWVAVDDFLQHPAANSALDLQFLPCVSNERVQSALNTNKMTTKSLIAMDNQYIKNIANNNNLTPDAGSFYYNQSGPPVPLLCDPYNDDLTDRKCGSDEVDFTTVAQEWEKYICEISAEGICTSIGRLTPNIYNQLTVAVNISSSLQQKGIFLANLADCSFVLDTFRDIKSLSKSEDI</sequence>
<dbReference type="AlphaFoldDB" id="A0A9Q0J6T1"/>
<keyword evidence="7" id="KW-1185">Reference proteome</keyword>
<dbReference type="GO" id="GO:0009506">
    <property type="term" value="C:plasmodesma"/>
    <property type="evidence" value="ECO:0007669"/>
    <property type="project" value="TreeGrafter"/>
</dbReference>
<reference evidence="6" key="2">
    <citation type="journal article" date="2023" name="Plants (Basel)">
        <title>Annotation of the Turnera subulata (Passifloraceae) Draft Genome Reveals the S-Locus Evolved after the Divergence of Turneroideae from Passifloroideae in a Stepwise Manner.</title>
        <authorList>
            <person name="Henning P.M."/>
            <person name="Roalson E.H."/>
            <person name="Mir W."/>
            <person name="McCubbin A.G."/>
            <person name="Shore J.S."/>
        </authorList>
    </citation>
    <scope>NUCLEOTIDE SEQUENCE</scope>
    <source>
        <strain evidence="6">F60SS</strain>
    </source>
</reference>
<evidence type="ECO:0000313" key="6">
    <source>
        <dbReference type="EMBL" id="KAJ4829665.1"/>
    </source>
</evidence>
<dbReference type="Gene3D" id="1.10.246.20">
    <property type="entry name" value="Coactivator CBP, KIX domain"/>
    <property type="match status" value="1"/>
</dbReference>
<organism evidence="6 7">
    <name type="scientific">Turnera subulata</name>
    <dbReference type="NCBI Taxonomy" id="218843"/>
    <lineage>
        <taxon>Eukaryota</taxon>
        <taxon>Viridiplantae</taxon>
        <taxon>Streptophyta</taxon>
        <taxon>Embryophyta</taxon>
        <taxon>Tracheophyta</taxon>
        <taxon>Spermatophyta</taxon>
        <taxon>Magnoliopsida</taxon>
        <taxon>eudicotyledons</taxon>
        <taxon>Gunneridae</taxon>
        <taxon>Pentapetalae</taxon>
        <taxon>rosids</taxon>
        <taxon>fabids</taxon>
        <taxon>Malpighiales</taxon>
        <taxon>Passifloraceae</taxon>
        <taxon>Turnera</taxon>
    </lineage>
</organism>
<dbReference type="GO" id="GO:0005634">
    <property type="term" value="C:nucleus"/>
    <property type="evidence" value="ECO:0007669"/>
    <property type="project" value="UniProtKB-SubCell"/>
</dbReference>
<dbReference type="GO" id="GO:0006355">
    <property type="term" value="P:regulation of DNA-templated transcription"/>
    <property type="evidence" value="ECO:0007669"/>
    <property type="project" value="InterPro"/>
</dbReference>
<comment type="subcellular location">
    <subcellularLocation>
        <location evidence="1">Nucleus</location>
    </subcellularLocation>
</comment>
<feature type="compositionally biased region" description="Polar residues" evidence="3">
    <location>
        <begin position="91"/>
        <end position="103"/>
    </location>
</feature>
<reference evidence="6" key="1">
    <citation type="submission" date="2022-02" db="EMBL/GenBank/DDBJ databases">
        <authorList>
            <person name="Henning P.M."/>
            <person name="McCubbin A.G."/>
            <person name="Shore J.S."/>
        </authorList>
    </citation>
    <scope>NUCLEOTIDE SEQUENCE</scope>
    <source>
        <strain evidence="6">F60SS</strain>
        <tissue evidence="6">Leaves</tissue>
    </source>
</reference>
<dbReference type="PANTHER" id="PTHR31414:SF15">
    <property type="entry name" value="PLASMA MEMBRANE FUSION PROTEIN"/>
    <property type="match status" value="1"/>
</dbReference>
<comment type="caution">
    <text evidence="6">The sequence shown here is derived from an EMBL/GenBank/DDBJ whole genome shotgun (WGS) entry which is preliminary data.</text>
</comment>
<gene>
    <name evidence="6" type="ORF">Tsubulata_034579</name>
</gene>